<sequence>MTEESAPQAYLLSLPPELLTPIFQQANISLSNLIICRALLPYTLHALLVEVDLYSQAQIRSFHRTVLDDDKARLVRVLTMSTVKDRDTVRDEESSEEDSEESGSSGSEWESTDEEDEASKPLREAKVVQEEQQQYTRYEVAEALPSVHSSSSTELVVFSDEEDSLPFDEVLTDMVRRLVNLELCSAIGKDVACLFKDDFHLPGILPNLVQVYIQLQPSDEFTEEDHPLFIAASRFPTLEHLDVTGTCEGLPLDLSAFSTINPSKRPIPSHSWGLKSLTLNRVWMFGPEMRYLFSSFNQLQCLAIDGYQADPSFSQSLSLLPNTLQNLTITLLGDPDAGASLPTLDYLPLWFPNLEHLHLTGFIFTHLLFHHLHLAPKLRCLLFGHDAPINTSTLLRLVDPRSPLRIPTLHFLNVHLCWRMTGDANGRPLDGGVKKPIWTDEVSKKGARKLARMCREVGVDLDGGVACALKVCMCEKRGVKCQRRF</sequence>
<dbReference type="InterPro" id="IPR032675">
    <property type="entry name" value="LRR_dom_sf"/>
</dbReference>
<evidence type="ECO:0000313" key="3">
    <source>
        <dbReference type="Proteomes" id="UP000193467"/>
    </source>
</evidence>
<gene>
    <name evidence="2" type="ORF">BCR35DRAFT_336499</name>
</gene>
<dbReference type="OrthoDB" id="2520173at2759"/>
<dbReference type="InParanoid" id="A0A1Y2C0L2"/>
<dbReference type="Proteomes" id="UP000193467">
    <property type="component" value="Unassembled WGS sequence"/>
</dbReference>
<dbReference type="AlphaFoldDB" id="A0A1Y2C0L2"/>
<dbReference type="Gene3D" id="3.80.10.10">
    <property type="entry name" value="Ribonuclease Inhibitor"/>
    <property type="match status" value="1"/>
</dbReference>
<organism evidence="2 3">
    <name type="scientific">Leucosporidium creatinivorum</name>
    <dbReference type="NCBI Taxonomy" id="106004"/>
    <lineage>
        <taxon>Eukaryota</taxon>
        <taxon>Fungi</taxon>
        <taxon>Dikarya</taxon>
        <taxon>Basidiomycota</taxon>
        <taxon>Pucciniomycotina</taxon>
        <taxon>Microbotryomycetes</taxon>
        <taxon>Leucosporidiales</taxon>
        <taxon>Leucosporidium</taxon>
    </lineage>
</organism>
<evidence type="ECO:0000313" key="2">
    <source>
        <dbReference type="EMBL" id="ORY40568.1"/>
    </source>
</evidence>
<protein>
    <recommendedName>
        <fullName evidence="4">F-box domain-containing protein</fullName>
    </recommendedName>
</protein>
<feature type="region of interest" description="Disordered" evidence="1">
    <location>
        <begin position="85"/>
        <end position="124"/>
    </location>
</feature>
<keyword evidence="3" id="KW-1185">Reference proteome</keyword>
<reference evidence="2 3" key="1">
    <citation type="submission" date="2016-07" db="EMBL/GenBank/DDBJ databases">
        <title>Pervasive Adenine N6-methylation of Active Genes in Fungi.</title>
        <authorList>
            <consortium name="DOE Joint Genome Institute"/>
            <person name="Mondo S.J."/>
            <person name="Dannebaum R.O."/>
            <person name="Kuo R.C."/>
            <person name="Labutti K."/>
            <person name="Haridas S."/>
            <person name="Kuo A."/>
            <person name="Salamov A."/>
            <person name="Ahrendt S.R."/>
            <person name="Lipzen A."/>
            <person name="Sullivan W."/>
            <person name="Andreopoulos W.B."/>
            <person name="Clum A."/>
            <person name="Lindquist E."/>
            <person name="Daum C."/>
            <person name="Ramamoorthy G.K."/>
            <person name="Gryganskyi A."/>
            <person name="Culley D."/>
            <person name="Magnuson J.K."/>
            <person name="James T.Y."/>
            <person name="O'Malley M.A."/>
            <person name="Stajich J.E."/>
            <person name="Spatafora J.W."/>
            <person name="Visel A."/>
            <person name="Grigoriev I.V."/>
        </authorList>
    </citation>
    <scope>NUCLEOTIDE SEQUENCE [LARGE SCALE GENOMIC DNA]</scope>
    <source>
        <strain evidence="2 3">62-1032</strain>
    </source>
</reference>
<evidence type="ECO:0008006" key="4">
    <source>
        <dbReference type="Google" id="ProtNLM"/>
    </source>
</evidence>
<comment type="caution">
    <text evidence="2">The sequence shown here is derived from an EMBL/GenBank/DDBJ whole genome shotgun (WGS) entry which is preliminary data.</text>
</comment>
<accession>A0A1Y2C0L2</accession>
<evidence type="ECO:0000256" key="1">
    <source>
        <dbReference type="SAM" id="MobiDB-lite"/>
    </source>
</evidence>
<dbReference type="EMBL" id="MCGR01000141">
    <property type="protein sequence ID" value="ORY40568.1"/>
    <property type="molecule type" value="Genomic_DNA"/>
</dbReference>
<proteinExistence type="predicted"/>
<dbReference type="SUPFAM" id="SSF52047">
    <property type="entry name" value="RNI-like"/>
    <property type="match status" value="1"/>
</dbReference>
<name>A0A1Y2C0L2_9BASI</name>